<dbReference type="SUPFAM" id="SSF57783">
    <property type="entry name" value="Zinc beta-ribbon"/>
    <property type="match status" value="1"/>
</dbReference>
<dbReference type="AlphaFoldDB" id="A0A238XYK9"/>
<dbReference type="GO" id="GO:0003677">
    <property type="term" value="F:DNA binding"/>
    <property type="evidence" value="ECO:0007669"/>
    <property type="project" value="InterPro"/>
</dbReference>
<dbReference type="InterPro" id="IPR009270">
    <property type="entry name" value="DUF927"/>
</dbReference>
<keyword evidence="4" id="KW-1185">Reference proteome</keyword>
<dbReference type="Pfam" id="PF06048">
    <property type="entry name" value="DUF927"/>
    <property type="match status" value="1"/>
</dbReference>
<name>A0A238XYK9_9PROT</name>
<evidence type="ECO:0000259" key="2">
    <source>
        <dbReference type="Pfam" id="PF06048"/>
    </source>
</evidence>
<protein>
    <submittedName>
        <fullName evidence="3">Uncharcterized protein, DUF927 family</fullName>
    </submittedName>
</protein>
<dbReference type="Proteomes" id="UP000198305">
    <property type="component" value="Unassembled WGS sequence"/>
</dbReference>
<dbReference type="RefSeq" id="WP_089374401.1">
    <property type="nucleotide sequence ID" value="NZ_FZOA01000001.1"/>
</dbReference>
<dbReference type="CDD" id="cd01029">
    <property type="entry name" value="TOPRIM_primases"/>
    <property type="match status" value="1"/>
</dbReference>
<organism evidence="3 4">
    <name type="scientific">Methylobacillus rhizosphaerae</name>
    <dbReference type="NCBI Taxonomy" id="551994"/>
    <lineage>
        <taxon>Bacteria</taxon>
        <taxon>Pseudomonadati</taxon>
        <taxon>Pseudomonadota</taxon>
        <taxon>Betaproteobacteria</taxon>
        <taxon>Nitrosomonadales</taxon>
        <taxon>Methylophilaceae</taxon>
        <taxon>Methylobacillus</taxon>
    </lineage>
</organism>
<sequence>MASIAQVKAAALASIDSVLSHWCPGGKQQGREYLPLNPRRADSKPGSFSINLDNGAWADFADDARGGDLVSLVAYIEGVGQGEASKLLAQFLGMDSGKSGSHNCPTTSQNKAGNTQVSPTSKQVEWVAVLPVPANAPKPPARHYRYGVPSMQWEYRDAAGGLLCLVYRFEPRQASDRKQFVPLTWCKNAQAKQEWRWQGLDSPRPLYNLPGLESKPDALVIVCEGEKAADAAAVLFPAAVTTTMLNGAQAPGKTDWSPLTGRKVWLWRDNDEAGLKCMQAVDELLRKAGATTVQHINLAMIEGLQDKDDAADLVARGWTVERMAGLAGGDGFLLDRLAASSSSAPTSAAAPMQDDALDTPSSRFHVNDQGVWYYGKSDTGNDAPPLWICSRLDITAVTRDAKSESWGRLLEFDDPDGQHHAWALPMEMLAGDGTEYRRELSRMGLLIAQATKARNLLSQYIQTANVTARARCVERTGWHDQVFVMPDRTIGQTVDERILYQSLNATPSTFKTRGKLADWQALAGLCAGNSRLVFAISAAFAGPLLHVTGMESGGFHYRGDSSTGKTTALRVASSVWGGADFLQRWRATDNGLEALASQHSDCLLVLDEISQVDPRAAGEVAYMLANGSGKVRSGRTGAMRDTATWRLLFISSGEAGLAEHMAEAGKKPKAGQEIRLLDIPADAGKGLGLFEDIHGHAGGAAFSKVMNELAVKYYGSPALAFIKQLVGQYEDVQRAIKEEQELFNQAHLPDDAGGQAFRAALRFGLVSVAGELATQWGITGWQPGEASQAAATCFKAWLAQRGGAGNQEQAAMLAQVRQFFELHGEARFTDWDRPASDTSQHAPKTVNRAGYRRHFVARDDQGGPIYSGDAYPEGDEKEARDTDYYVYAETFRTEICKGFDKNTVCRLLVDKGILIPGSNEYTRKERLPDAGHGVRCYRITSKVFNTDDEA</sequence>
<feature type="region of interest" description="Disordered" evidence="1">
    <location>
        <begin position="99"/>
        <end position="118"/>
    </location>
</feature>
<evidence type="ECO:0000313" key="4">
    <source>
        <dbReference type="Proteomes" id="UP000198305"/>
    </source>
</evidence>
<evidence type="ECO:0000256" key="1">
    <source>
        <dbReference type="SAM" id="MobiDB-lite"/>
    </source>
</evidence>
<dbReference type="Gene3D" id="3.90.580.10">
    <property type="entry name" value="Zinc finger, CHC2-type domain"/>
    <property type="match status" value="1"/>
</dbReference>
<dbReference type="OrthoDB" id="784829at2"/>
<dbReference type="GO" id="GO:0008270">
    <property type="term" value="F:zinc ion binding"/>
    <property type="evidence" value="ECO:0007669"/>
    <property type="project" value="InterPro"/>
</dbReference>
<gene>
    <name evidence="3" type="ORF">SAMN05192560_0248</name>
</gene>
<dbReference type="GO" id="GO:0006260">
    <property type="term" value="P:DNA replication"/>
    <property type="evidence" value="ECO:0007669"/>
    <property type="project" value="InterPro"/>
</dbReference>
<reference evidence="4" key="1">
    <citation type="submission" date="2017-06" db="EMBL/GenBank/DDBJ databases">
        <authorList>
            <person name="Varghese N."/>
            <person name="Submissions S."/>
        </authorList>
    </citation>
    <scope>NUCLEOTIDE SEQUENCE [LARGE SCALE GENOMIC DNA]</scope>
    <source>
        <strain evidence="4">Ca-68</strain>
    </source>
</reference>
<dbReference type="InterPro" id="IPR034154">
    <property type="entry name" value="TOPRIM_DnaG/twinkle"/>
</dbReference>
<dbReference type="EMBL" id="FZOA01000001">
    <property type="protein sequence ID" value="SNR63099.1"/>
    <property type="molecule type" value="Genomic_DNA"/>
</dbReference>
<dbReference type="InterPro" id="IPR036977">
    <property type="entry name" value="DNA_primase_Znf_CHC2"/>
</dbReference>
<feature type="domain" description="DUF927" evidence="2">
    <location>
        <begin position="364"/>
        <end position="641"/>
    </location>
</feature>
<evidence type="ECO:0000313" key="3">
    <source>
        <dbReference type="EMBL" id="SNR63099.1"/>
    </source>
</evidence>
<proteinExistence type="predicted"/>
<accession>A0A238XYK9</accession>